<evidence type="ECO:0000313" key="1">
    <source>
        <dbReference type="EMBL" id="EMS80225.1"/>
    </source>
</evidence>
<keyword evidence="2" id="KW-1185">Reference proteome</keyword>
<accession>S0G000</accession>
<dbReference type="RefSeq" id="WP_006965576.1">
    <property type="nucleotide sequence ID" value="NZ_APJX01000003.1"/>
</dbReference>
<gene>
    <name evidence="1" type="ORF">Dpo_3c03690</name>
</gene>
<comment type="caution">
    <text evidence="1">The sequence shown here is derived from an EMBL/GenBank/DDBJ whole genome shotgun (WGS) entry which is preliminary data.</text>
</comment>
<dbReference type="Proteomes" id="UP000014216">
    <property type="component" value="Unassembled WGS sequence"/>
</dbReference>
<evidence type="ECO:0000313" key="2">
    <source>
        <dbReference type="Proteomes" id="UP000014216"/>
    </source>
</evidence>
<proteinExistence type="predicted"/>
<sequence>MTTNRLTFQDLWGYRKKTLTAANDLDLILPSVTSLPLVWWRKNFFFKGMADTRLAEETRGDFPAIPKIQGTHPVFALKPVLNHIGFVVCPCSSQPQYSKVPWIEKGTRLLHTNHEMDRRSYLITHIRFNMPASAASQLRFQGEVTPSDIISPSRKNKG</sequence>
<dbReference type="EMBL" id="APJX01000003">
    <property type="protein sequence ID" value="EMS80225.1"/>
    <property type="molecule type" value="Genomic_DNA"/>
</dbReference>
<protein>
    <submittedName>
        <fullName evidence="1">Uncharacterized protein</fullName>
    </submittedName>
</protein>
<dbReference type="AlphaFoldDB" id="S0G000"/>
<dbReference type="OrthoDB" id="5422897at2"/>
<reference evidence="1 2" key="1">
    <citation type="journal article" date="2013" name="Genome Announc.">
        <title>Draft Genome Sequence of Desulfotignum phosphitoxidans DSM 13687 Strain FiPS-3.</title>
        <authorList>
            <person name="Poehlein A."/>
            <person name="Daniel R."/>
            <person name="Simeonova D.D."/>
        </authorList>
    </citation>
    <scope>NUCLEOTIDE SEQUENCE [LARGE SCALE GENOMIC DNA]</scope>
    <source>
        <strain evidence="1 2">DSM 13687</strain>
    </source>
</reference>
<organism evidence="1 2">
    <name type="scientific">Desulfotignum phosphitoxidans DSM 13687</name>
    <dbReference type="NCBI Taxonomy" id="1286635"/>
    <lineage>
        <taxon>Bacteria</taxon>
        <taxon>Pseudomonadati</taxon>
        <taxon>Thermodesulfobacteriota</taxon>
        <taxon>Desulfobacteria</taxon>
        <taxon>Desulfobacterales</taxon>
        <taxon>Desulfobacteraceae</taxon>
        <taxon>Desulfotignum</taxon>
    </lineage>
</organism>
<name>S0G000_9BACT</name>